<accession>A0A1V9FCS9</accession>
<dbReference type="AlphaFoldDB" id="A0A1V9FCS9"/>
<proteinExistence type="predicted"/>
<name>A0A1V9FCS9_9BACT</name>
<keyword evidence="2" id="KW-1185">Reference proteome</keyword>
<dbReference type="OrthoDB" id="2004788at2"/>
<comment type="caution">
    <text evidence="1">The sequence shown here is derived from an EMBL/GenBank/DDBJ whole genome shotgun (WGS) entry which is preliminary data.</text>
</comment>
<gene>
    <name evidence="1" type="ORF">A4H97_21120</name>
</gene>
<organism evidence="1 2">
    <name type="scientific">Niastella yeongjuensis</name>
    <dbReference type="NCBI Taxonomy" id="354355"/>
    <lineage>
        <taxon>Bacteria</taxon>
        <taxon>Pseudomonadati</taxon>
        <taxon>Bacteroidota</taxon>
        <taxon>Chitinophagia</taxon>
        <taxon>Chitinophagales</taxon>
        <taxon>Chitinophagaceae</taxon>
        <taxon>Niastella</taxon>
    </lineage>
</organism>
<evidence type="ECO:0000313" key="2">
    <source>
        <dbReference type="Proteomes" id="UP000192610"/>
    </source>
</evidence>
<protein>
    <recommendedName>
        <fullName evidence="3">GOLD domain-containing protein</fullName>
    </recommendedName>
</protein>
<evidence type="ECO:0000313" key="1">
    <source>
        <dbReference type="EMBL" id="OQP56082.1"/>
    </source>
</evidence>
<evidence type="ECO:0008006" key="3">
    <source>
        <dbReference type="Google" id="ProtNLM"/>
    </source>
</evidence>
<dbReference type="EMBL" id="LVXG01000002">
    <property type="protein sequence ID" value="OQP56082.1"/>
    <property type="molecule type" value="Genomic_DNA"/>
</dbReference>
<reference evidence="2" key="1">
    <citation type="submission" date="2016-04" db="EMBL/GenBank/DDBJ databases">
        <authorList>
            <person name="Chen L."/>
            <person name="Zhuang W."/>
            <person name="Wang G."/>
        </authorList>
    </citation>
    <scope>NUCLEOTIDE SEQUENCE [LARGE SCALE GENOMIC DNA]</scope>
    <source>
        <strain evidence="2">17621</strain>
    </source>
</reference>
<dbReference type="RefSeq" id="WP_081197290.1">
    <property type="nucleotide sequence ID" value="NZ_FOCZ01000010.1"/>
</dbReference>
<sequence length="86" mass="9810">MKKSAAFHLSGGKEKVKYTYKNADMWWFSFYGVSEGEDVMKDGGIPEVMTQESESTETFITKDAGNYYLYVNTANGNWNLSVEEEK</sequence>
<dbReference type="Proteomes" id="UP000192610">
    <property type="component" value="Unassembled WGS sequence"/>
</dbReference>